<dbReference type="AlphaFoldDB" id="A0A498DFI8"/>
<evidence type="ECO:0000313" key="5">
    <source>
        <dbReference type="Proteomes" id="UP000273105"/>
    </source>
</evidence>
<dbReference type="Proteomes" id="UP000267166">
    <property type="component" value="Unassembled WGS sequence"/>
</dbReference>
<keyword evidence="1" id="KW-1133">Transmembrane helix</keyword>
<evidence type="ECO:0000313" key="2">
    <source>
        <dbReference type="EMBL" id="RLL37948.1"/>
    </source>
</evidence>
<organism evidence="2 4">
    <name type="scientific">Acinetobacter cumulans</name>
    <dbReference type="NCBI Taxonomy" id="2136182"/>
    <lineage>
        <taxon>Bacteria</taxon>
        <taxon>Pseudomonadati</taxon>
        <taxon>Pseudomonadota</taxon>
        <taxon>Gammaproteobacteria</taxon>
        <taxon>Moraxellales</taxon>
        <taxon>Moraxellaceae</taxon>
        <taxon>Acinetobacter</taxon>
    </lineage>
</organism>
<protein>
    <submittedName>
        <fullName evidence="2">Amino acid transport protein</fullName>
    </submittedName>
</protein>
<comment type="caution">
    <text evidence="2">The sequence shown here is derived from an EMBL/GenBank/DDBJ whole genome shotgun (WGS) entry which is preliminary data.</text>
</comment>
<sequence length="67" mass="7467">MNATILLLGVLFSSIGFGYFLYGKKQQKSVPLICGIALIIYPYFIENISIMLALGLILCVIPKFIRL</sequence>
<dbReference type="EMBL" id="RCHE01000007">
    <property type="protein sequence ID" value="RLL48758.1"/>
    <property type="molecule type" value="Genomic_DNA"/>
</dbReference>
<accession>A0A498DFI8</accession>
<keyword evidence="5" id="KW-1185">Reference proteome</keyword>
<gene>
    <name evidence="3" type="ORF">D9K79_04835</name>
    <name evidence="2" type="ORF">D9K80_02685</name>
</gene>
<dbReference type="RefSeq" id="WP_106985781.1">
    <property type="nucleotide sequence ID" value="NZ_CP035934.2"/>
</dbReference>
<evidence type="ECO:0000313" key="3">
    <source>
        <dbReference type="EMBL" id="RLL48758.1"/>
    </source>
</evidence>
<keyword evidence="1" id="KW-0472">Membrane</keyword>
<dbReference type="Proteomes" id="UP000273105">
    <property type="component" value="Unassembled WGS sequence"/>
</dbReference>
<evidence type="ECO:0000313" key="4">
    <source>
        <dbReference type="Proteomes" id="UP000267166"/>
    </source>
</evidence>
<keyword evidence="1" id="KW-0812">Transmembrane</keyword>
<name>A0A498DFI8_9GAMM</name>
<evidence type="ECO:0000256" key="1">
    <source>
        <dbReference type="SAM" id="Phobius"/>
    </source>
</evidence>
<feature type="transmembrane region" description="Helical" evidence="1">
    <location>
        <begin position="40"/>
        <end position="61"/>
    </location>
</feature>
<dbReference type="EMBL" id="RCHD01000004">
    <property type="protein sequence ID" value="RLL37948.1"/>
    <property type="molecule type" value="Genomic_DNA"/>
</dbReference>
<proteinExistence type="predicted"/>
<reference evidence="4 5" key="1">
    <citation type="submission" date="2018-09" db="EMBL/GenBank/DDBJ databases">
        <title>The draft genome of Acinetobacter sp. strains.</title>
        <authorList>
            <person name="Qin J."/>
            <person name="Feng Y."/>
            <person name="Zong Z."/>
        </authorList>
    </citation>
    <scope>NUCLEOTIDE SEQUENCE [LARGE SCALE GENOMIC DNA]</scope>
    <source>
        <strain evidence="3 5">WCHAc060001</strain>
        <strain evidence="2 4">WCHAc060003</strain>
    </source>
</reference>